<dbReference type="EMBL" id="VJMH01005371">
    <property type="protein sequence ID" value="KAF0696773.1"/>
    <property type="molecule type" value="Genomic_DNA"/>
</dbReference>
<organism evidence="4 5">
    <name type="scientific">Aphanomyces stellatus</name>
    <dbReference type="NCBI Taxonomy" id="120398"/>
    <lineage>
        <taxon>Eukaryota</taxon>
        <taxon>Sar</taxon>
        <taxon>Stramenopiles</taxon>
        <taxon>Oomycota</taxon>
        <taxon>Saprolegniomycetes</taxon>
        <taxon>Saprolegniales</taxon>
        <taxon>Verrucalvaceae</taxon>
        <taxon>Aphanomyces</taxon>
    </lineage>
</organism>
<dbReference type="EMBL" id="CAADRA010005392">
    <property type="protein sequence ID" value="VFT89345.1"/>
    <property type="molecule type" value="Genomic_DNA"/>
</dbReference>
<proteinExistence type="predicted"/>
<evidence type="ECO:0000256" key="2">
    <source>
        <dbReference type="SAM" id="Phobius"/>
    </source>
</evidence>
<dbReference type="OrthoDB" id="430315at2759"/>
<feature type="compositionally biased region" description="Low complexity" evidence="1">
    <location>
        <begin position="178"/>
        <end position="244"/>
    </location>
</feature>
<reference evidence="4 5" key="1">
    <citation type="submission" date="2019-03" db="EMBL/GenBank/DDBJ databases">
        <authorList>
            <person name="Gaulin E."/>
            <person name="Dumas B."/>
        </authorList>
    </citation>
    <scope>NUCLEOTIDE SEQUENCE [LARGE SCALE GENOMIC DNA]</scope>
    <source>
        <strain evidence="4">CBS 568.67</strain>
    </source>
</reference>
<gene>
    <name evidence="4" type="primary">Aste57867_12494</name>
    <name evidence="3" type="ORF">As57867_012448</name>
    <name evidence="4" type="ORF">ASTE57867_12494</name>
</gene>
<keyword evidence="5" id="KW-1185">Reference proteome</keyword>
<dbReference type="InterPro" id="IPR037176">
    <property type="entry name" value="Osmotin/thaumatin-like_sf"/>
</dbReference>
<feature type="transmembrane region" description="Helical" evidence="2">
    <location>
        <begin position="68"/>
        <end position="91"/>
    </location>
</feature>
<dbReference type="AlphaFoldDB" id="A0A485KX39"/>
<keyword evidence="2" id="KW-0812">Transmembrane</keyword>
<sequence>MTPPPQSRQIGVSSASRGLSISNVSVHNARMSDIVLWMGETAPQPPPWRSRQQRKEARERRRQKRTRTYIMFTALLLLLLAVIATVATVALTDKPASQQAAPPNKSTSSPPSPSKKPPADVLVGGESLSSTLAPRSTLSPTTPVVTPATPQTSRTSTPAPKDTPSEDLVGTESITDATTSTPITSLPTTTQPMTTQPMTTTAAPTTTTRTPSPLPTTTTTTTPAPTTATQAPSPQSTTTKPPANVNTTTATIVATSVPSSTVRLLNNCVDVIQLIYTLRNGVDRVSYTEALPPVGRLDVHGSLFHGATFRKDQSTLLEVSRENGKLSYDLSVIPPDSGNCPSWEACHQASGGKVTYDVPIRVQPQNLDDNSHNNCRTIACDGPQCPAAFLFPLDDPAKVADCALDASLVVTFC</sequence>
<evidence type="ECO:0000313" key="4">
    <source>
        <dbReference type="EMBL" id="VFT89345.1"/>
    </source>
</evidence>
<evidence type="ECO:0000313" key="5">
    <source>
        <dbReference type="Proteomes" id="UP000332933"/>
    </source>
</evidence>
<keyword evidence="2" id="KW-1133">Transmembrane helix</keyword>
<dbReference type="PANTHER" id="PTHR31737:SF2">
    <property type="entry name" value="PROTEIN TOS1"/>
    <property type="match status" value="1"/>
</dbReference>
<keyword evidence="2" id="KW-0472">Membrane</keyword>
<accession>A0A485KX39</accession>
<feature type="compositionally biased region" description="Low complexity" evidence="1">
    <location>
        <begin position="134"/>
        <end position="153"/>
    </location>
</feature>
<feature type="region of interest" description="Disordered" evidence="1">
    <location>
        <begin position="40"/>
        <end position="63"/>
    </location>
</feature>
<evidence type="ECO:0000313" key="3">
    <source>
        <dbReference type="EMBL" id="KAF0696773.1"/>
    </source>
</evidence>
<name>A0A485KX39_9STRA</name>
<reference evidence="3" key="2">
    <citation type="submission" date="2019-06" db="EMBL/GenBank/DDBJ databases">
        <title>Genomics analysis of Aphanomyces spp. identifies a new class of oomycete effector associated with host adaptation.</title>
        <authorList>
            <person name="Gaulin E."/>
        </authorList>
    </citation>
    <scope>NUCLEOTIDE SEQUENCE</scope>
    <source>
        <strain evidence="3">CBS 578.67</strain>
    </source>
</reference>
<dbReference type="SUPFAM" id="SSF49870">
    <property type="entry name" value="Osmotin, thaumatin-like protein"/>
    <property type="match status" value="1"/>
</dbReference>
<dbReference type="Proteomes" id="UP000332933">
    <property type="component" value="Unassembled WGS sequence"/>
</dbReference>
<dbReference type="PANTHER" id="PTHR31737">
    <property type="entry name" value="PROTEIN TOS1"/>
    <property type="match status" value="1"/>
</dbReference>
<evidence type="ECO:0000256" key="1">
    <source>
        <dbReference type="SAM" id="MobiDB-lite"/>
    </source>
</evidence>
<protein>
    <submittedName>
        <fullName evidence="4">Aste57867_12494 protein</fullName>
    </submittedName>
</protein>
<feature type="region of interest" description="Disordered" evidence="1">
    <location>
        <begin position="94"/>
        <end position="244"/>
    </location>
</feature>